<feature type="domain" description="ABC transmembrane type-1" evidence="8">
    <location>
        <begin position="74"/>
        <end position="268"/>
    </location>
</feature>
<dbReference type="PROSITE" id="PS50928">
    <property type="entry name" value="ABC_TM1"/>
    <property type="match status" value="1"/>
</dbReference>
<dbReference type="InterPro" id="IPR025966">
    <property type="entry name" value="OppC_N"/>
</dbReference>
<name>A0A348AEZ5_9FIRM</name>
<keyword evidence="6 7" id="KW-0472">Membrane</keyword>
<dbReference type="InterPro" id="IPR000515">
    <property type="entry name" value="MetI-like"/>
</dbReference>
<dbReference type="CDD" id="cd06261">
    <property type="entry name" value="TM_PBP2"/>
    <property type="match status" value="1"/>
</dbReference>
<feature type="transmembrane region" description="Helical" evidence="7">
    <location>
        <begin position="109"/>
        <end position="131"/>
    </location>
</feature>
<organism evidence="9 10">
    <name type="scientific">Methylomusa anaerophila</name>
    <dbReference type="NCBI Taxonomy" id="1930071"/>
    <lineage>
        <taxon>Bacteria</taxon>
        <taxon>Bacillati</taxon>
        <taxon>Bacillota</taxon>
        <taxon>Negativicutes</taxon>
        <taxon>Selenomonadales</taxon>
        <taxon>Sporomusaceae</taxon>
        <taxon>Methylomusa</taxon>
    </lineage>
</organism>
<dbReference type="Gene3D" id="1.10.3720.10">
    <property type="entry name" value="MetI-like"/>
    <property type="match status" value="1"/>
</dbReference>
<dbReference type="PANTHER" id="PTHR43386:SF1">
    <property type="entry name" value="D,D-DIPEPTIDE TRANSPORT SYSTEM PERMEASE PROTEIN DDPC-RELATED"/>
    <property type="match status" value="1"/>
</dbReference>
<evidence type="ECO:0000256" key="7">
    <source>
        <dbReference type="RuleBase" id="RU363032"/>
    </source>
</evidence>
<evidence type="ECO:0000313" key="9">
    <source>
        <dbReference type="EMBL" id="BBB89643.1"/>
    </source>
</evidence>
<reference evidence="9 10" key="1">
    <citation type="journal article" date="2018" name="Int. J. Syst. Evol. Microbiol.">
        <title>Methylomusa anaerophila gen. nov., sp. nov., an anaerobic methanol-utilizing bacterium isolated from a microbial fuel cell.</title>
        <authorList>
            <person name="Amano N."/>
            <person name="Yamamuro A."/>
            <person name="Miyahara M."/>
            <person name="Kouzuma A."/>
            <person name="Abe T."/>
            <person name="Watanabe K."/>
        </authorList>
    </citation>
    <scope>NUCLEOTIDE SEQUENCE [LARGE SCALE GENOMIC DNA]</scope>
    <source>
        <strain evidence="9 10">MMFC1</strain>
    </source>
</reference>
<feature type="transmembrane region" description="Helical" evidence="7">
    <location>
        <begin position="177"/>
        <end position="200"/>
    </location>
</feature>
<dbReference type="Pfam" id="PF12911">
    <property type="entry name" value="OppC_N"/>
    <property type="match status" value="1"/>
</dbReference>
<comment type="similarity">
    <text evidence="7">Belongs to the binding-protein-dependent transport system permease family.</text>
</comment>
<keyword evidence="2 7" id="KW-0813">Transport</keyword>
<dbReference type="KEGG" id="mana:MAMMFC1_00276"/>
<proteinExistence type="inferred from homology"/>
<evidence type="ECO:0000256" key="3">
    <source>
        <dbReference type="ARBA" id="ARBA00022475"/>
    </source>
</evidence>
<dbReference type="AlphaFoldDB" id="A0A348AEZ5"/>
<evidence type="ECO:0000313" key="10">
    <source>
        <dbReference type="Proteomes" id="UP000276437"/>
    </source>
</evidence>
<gene>
    <name evidence="9" type="primary">oppC_2</name>
    <name evidence="9" type="ORF">MAMMFC1_00276</name>
</gene>
<accession>A0A348AEZ5</accession>
<dbReference type="InterPro" id="IPR050366">
    <property type="entry name" value="BP-dependent_transpt_permease"/>
</dbReference>
<dbReference type="GO" id="GO:0055085">
    <property type="term" value="P:transmembrane transport"/>
    <property type="evidence" value="ECO:0007669"/>
    <property type="project" value="InterPro"/>
</dbReference>
<feature type="transmembrane region" description="Helical" evidence="7">
    <location>
        <begin position="241"/>
        <end position="267"/>
    </location>
</feature>
<evidence type="ECO:0000256" key="2">
    <source>
        <dbReference type="ARBA" id="ARBA00022448"/>
    </source>
</evidence>
<keyword evidence="5 7" id="KW-1133">Transmembrane helix</keyword>
<evidence type="ECO:0000256" key="1">
    <source>
        <dbReference type="ARBA" id="ARBA00004651"/>
    </source>
</evidence>
<dbReference type="Pfam" id="PF00528">
    <property type="entry name" value="BPD_transp_1"/>
    <property type="match status" value="1"/>
</dbReference>
<dbReference type="SUPFAM" id="SSF161098">
    <property type="entry name" value="MetI-like"/>
    <property type="match status" value="1"/>
</dbReference>
<dbReference type="InterPro" id="IPR035906">
    <property type="entry name" value="MetI-like_sf"/>
</dbReference>
<dbReference type="Proteomes" id="UP000276437">
    <property type="component" value="Chromosome"/>
</dbReference>
<dbReference type="OrthoDB" id="9783218at2"/>
<feature type="transmembrane region" description="Helical" evidence="7">
    <location>
        <begin position="137"/>
        <end position="156"/>
    </location>
</feature>
<dbReference type="GO" id="GO:0005886">
    <property type="term" value="C:plasma membrane"/>
    <property type="evidence" value="ECO:0007669"/>
    <property type="project" value="UniProtKB-SubCell"/>
</dbReference>
<evidence type="ECO:0000256" key="4">
    <source>
        <dbReference type="ARBA" id="ARBA00022692"/>
    </source>
</evidence>
<evidence type="ECO:0000256" key="6">
    <source>
        <dbReference type="ARBA" id="ARBA00023136"/>
    </source>
</evidence>
<keyword evidence="10" id="KW-1185">Reference proteome</keyword>
<feature type="transmembrane region" description="Helical" evidence="7">
    <location>
        <begin position="14"/>
        <end position="35"/>
    </location>
</feature>
<comment type="subcellular location">
    <subcellularLocation>
        <location evidence="1 7">Cell membrane</location>
        <topology evidence="1 7">Multi-pass membrane protein</topology>
    </subcellularLocation>
</comment>
<dbReference type="EMBL" id="AP018449">
    <property type="protein sequence ID" value="BBB89643.1"/>
    <property type="molecule type" value="Genomic_DNA"/>
</dbReference>
<sequence>MHIRYNRELFHNRFGQIGLCILTLVILAATLAPFLTQFRPSAYTGDIFHPPSAKYWLGTNDVGQDIWSQLVYGARTSLLVAAGAAFLSAALSLLIGGTSAMFGGVYEEFCLRFIDILLVIPPVILMILTAAYLKPNILLLILLLATFVWPSGARIIRAQTLSLKSRMSYAAARTFGANWRYLLLRHILLDLGPILIAIIINNARRAIFMEAGLSFLGVSDPALISWGKMIQQALPFIYLDVWQWCLLPAGLAVSLTITGLVFTGYTFETVFNPRLRMEKR</sequence>
<dbReference type="PANTHER" id="PTHR43386">
    <property type="entry name" value="OLIGOPEPTIDE TRANSPORT SYSTEM PERMEASE PROTEIN APPC"/>
    <property type="match status" value="1"/>
</dbReference>
<protein>
    <submittedName>
        <fullName evidence="9">Oligopeptide transport system permease protein OppC</fullName>
    </submittedName>
</protein>
<feature type="transmembrane region" description="Helical" evidence="7">
    <location>
        <begin position="78"/>
        <end position="97"/>
    </location>
</feature>
<keyword evidence="4 7" id="KW-0812">Transmembrane</keyword>
<evidence type="ECO:0000256" key="5">
    <source>
        <dbReference type="ARBA" id="ARBA00022989"/>
    </source>
</evidence>
<dbReference type="RefSeq" id="WP_126305799.1">
    <property type="nucleotide sequence ID" value="NZ_AP018449.1"/>
</dbReference>
<keyword evidence="3" id="KW-1003">Cell membrane</keyword>
<evidence type="ECO:0000259" key="8">
    <source>
        <dbReference type="PROSITE" id="PS50928"/>
    </source>
</evidence>